<organism evidence="4 5">
    <name type="scientific">Phascolomyces articulosus</name>
    <dbReference type="NCBI Taxonomy" id="60185"/>
    <lineage>
        <taxon>Eukaryota</taxon>
        <taxon>Fungi</taxon>
        <taxon>Fungi incertae sedis</taxon>
        <taxon>Mucoromycota</taxon>
        <taxon>Mucoromycotina</taxon>
        <taxon>Mucoromycetes</taxon>
        <taxon>Mucorales</taxon>
        <taxon>Lichtheimiaceae</taxon>
        <taxon>Phascolomyces</taxon>
    </lineage>
</organism>
<dbReference type="SUPFAM" id="SSF52047">
    <property type="entry name" value="RNI-like"/>
    <property type="match status" value="1"/>
</dbReference>
<reference evidence="4" key="2">
    <citation type="submission" date="2023-02" db="EMBL/GenBank/DDBJ databases">
        <authorList>
            <consortium name="DOE Joint Genome Institute"/>
            <person name="Mondo S.J."/>
            <person name="Chang Y."/>
            <person name="Wang Y."/>
            <person name="Ahrendt S."/>
            <person name="Andreopoulos W."/>
            <person name="Barry K."/>
            <person name="Beard J."/>
            <person name="Benny G.L."/>
            <person name="Blankenship S."/>
            <person name="Bonito G."/>
            <person name="Cuomo C."/>
            <person name="Desiro A."/>
            <person name="Gervers K.A."/>
            <person name="Hundley H."/>
            <person name="Kuo A."/>
            <person name="LaButti K."/>
            <person name="Lang B.F."/>
            <person name="Lipzen A."/>
            <person name="O'Donnell K."/>
            <person name="Pangilinan J."/>
            <person name="Reynolds N."/>
            <person name="Sandor L."/>
            <person name="Smith M.W."/>
            <person name="Tsang A."/>
            <person name="Grigoriev I.V."/>
            <person name="Stajich J.E."/>
            <person name="Spatafora J.W."/>
        </authorList>
    </citation>
    <scope>NUCLEOTIDE SEQUENCE</scope>
    <source>
        <strain evidence="4">RSA 2281</strain>
    </source>
</reference>
<feature type="domain" description="F-box" evidence="3">
    <location>
        <begin position="161"/>
        <end position="208"/>
    </location>
</feature>
<dbReference type="SUPFAM" id="SSF81383">
    <property type="entry name" value="F-box domain"/>
    <property type="match status" value="1"/>
</dbReference>
<keyword evidence="2" id="KW-0802">TPR repeat</keyword>
<dbReference type="Gene3D" id="1.25.40.10">
    <property type="entry name" value="Tetratricopeptide repeat domain"/>
    <property type="match status" value="1"/>
</dbReference>
<reference evidence="4" key="1">
    <citation type="journal article" date="2022" name="IScience">
        <title>Evolution of zygomycete secretomes and the origins of terrestrial fungal ecologies.</title>
        <authorList>
            <person name="Chang Y."/>
            <person name="Wang Y."/>
            <person name="Mondo S."/>
            <person name="Ahrendt S."/>
            <person name="Andreopoulos W."/>
            <person name="Barry K."/>
            <person name="Beard J."/>
            <person name="Benny G.L."/>
            <person name="Blankenship S."/>
            <person name="Bonito G."/>
            <person name="Cuomo C."/>
            <person name="Desiro A."/>
            <person name="Gervers K.A."/>
            <person name="Hundley H."/>
            <person name="Kuo A."/>
            <person name="LaButti K."/>
            <person name="Lang B.F."/>
            <person name="Lipzen A."/>
            <person name="O'Donnell K."/>
            <person name="Pangilinan J."/>
            <person name="Reynolds N."/>
            <person name="Sandor L."/>
            <person name="Smith M.E."/>
            <person name="Tsang A."/>
            <person name="Grigoriev I.V."/>
            <person name="Stajich J.E."/>
            <person name="Spatafora J.W."/>
        </authorList>
    </citation>
    <scope>NUCLEOTIDE SEQUENCE</scope>
    <source>
        <strain evidence="4">RSA 2281</strain>
    </source>
</reference>
<dbReference type="GO" id="GO:0016020">
    <property type="term" value="C:membrane"/>
    <property type="evidence" value="ECO:0007669"/>
    <property type="project" value="TreeGrafter"/>
</dbReference>
<dbReference type="SUPFAM" id="SSF48452">
    <property type="entry name" value="TPR-like"/>
    <property type="match status" value="1"/>
</dbReference>
<dbReference type="Proteomes" id="UP001209540">
    <property type="component" value="Unassembled WGS sequence"/>
</dbReference>
<dbReference type="InterPro" id="IPR011990">
    <property type="entry name" value="TPR-like_helical_dom_sf"/>
</dbReference>
<proteinExistence type="predicted"/>
<keyword evidence="5" id="KW-1185">Reference proteome</keyword>
<dbReference type="InterPro" id="IPR001810">
    <property type="entry name" value="F-box_dom"/>
</dbReference>
<evidence type="ECO:0000259" key="3">
    <source>
        <dbReference type="PROSITE" id="PS50181"/>
    </source>
</evidence>
<dbReference type="PANTHER" id="PTHR45831:SF2">
    <property type="entry name" value="LD24721P"/>
    <property type="match status" value="1"/>
</dbReference>
<evidence type="ECO:0000313" key="5">
    <source>
        <dbReference type="Proteomes" id="UP001209540"/>
    </source>
</evidence>
<protein>
    <recommendedName>
        <fullName evidence="3">F-box domain-containing protein</fullName>
    </recommendedName>
</protein>
<evidence type="ECO:0000256" key="2">
    <source>
        <dbReference type="ARBA" id="ARBA00022803"/>
    </source>
</evidence>
<dbReference type="Gene3D" id="1.20.1280.50">
    <property type="match status" value="1"/>
</dbReference>
<comment type="caution">
    <text evidence="4">The sequence shown here is derived from an EMBL/GenBank/DDBJ whole genome shotgun (WGS) entry which is preliminary data.</text>
</comment>
<dbReference type="AlphaFoldDB" id="A0AAD5K823"/>
<dbReference type="InterPro" id="IPR019734">
    <property type="entry name" value="TPR_rpt"/>
</dbReference>
<sequence>MSTTISTISPSSIYKFDVNPVNCSFAKVGNAMEQHNYPRAVEFATITMDQIRRSMLFTVLEQRAHALCQVSQYEAAIRDAQEMISIAPKSTVGYIHLGKIYAMQGNQQAAIKTYETALENALSLDQDNNFTHDSITNKKQQQYKELINGKNSALERIRKRIDIISMLPKELSNTVFTKLDQKSKAICLRVSRKWRKSLLECPMAWYDLNMNDSNGLVINKILLNTVPLIEKGVRHLIMDTQKVSIYEQVMIDGIAREAYFKNVKSLKITENTISYVANSRRYRLEPFISPKYFPNGKSLTALELKFPSVSSMSSSCNIKLRELLFTCPNLLRLVYLSPGSYSVSFGDRNLLSDMQHPLMDLTFQLQEIGRATIERLLTHCRQLRRLVLHNCLEDCMDLFDTFCPKLQILGYNCYTDDIPELDETFFSLSNTRRRGWTHHCEDDEDGLQEIHVSGYSTMFQGQFQLEHILPLIQKNASTLKVIHIGYCSVYNKNDRTLLEYNKLGRQLIHLKNLIIEHNGDHPFAQILLRSISYYRDLSMLQIPRTNDLLTVVNNIITLKGSLKNLKICLPMTETDDNVAYVMQLFQHYITLSLPSPSSLLTVPMTKMNITATTITHHAPPPPSTLEKISLLDPTNFLTDDVLNMIADIKTISSIDLITNSSRISAEGLHIFFYRASTHLTHLRLGSLGIVDDKLLLTMGEVLTSLTHIKLGELKLITDYGVISLMEKRSATIKYIAVSGCPLLTDTVRHYAECKYINFVCL</sequence>
<dbReference type="EMBL" id="JAIXMP010000016">
    <property type="protein sequence ID" value="KAI9260639.1"/>
    <property type="molecule type" value="Genomic_DNA"/>
</dbReference>
<keyword evidence="1" id="KW-0677">Repeat</keyword>
<dbReference type="GO" id="GO:0060090">
    <property type="term" value="F:molecular adaptor activity"/>
    <property type="evidence" value="ECO:0007669"/>
    <property type="project" value="TreeGrafter"/>
</dbReference>
<evidence type="ECO:0000256" key="1">
    <source>
        <dbReference type="ARBA" id="ARBA00022737"/>
    </source>
</evidence>
<accession>A0AAD5K823</accession>
<dbReference type="Gene3D" id="3.80.10.10">
    <property type="entry name" value="Ribonuclease Inhibitor"/>
    <property type="match status" value="1"/>
</dbReference>
<dbReference type="InterPro" id="IPR047150">
    <property type="entry name" value="SGT"/>
</dbReference>
<dbReference type="InterPro" id="IPR032675">
    <property type="entry name" value="LRR_dom_sf"/>
</dbReference>
<dbReference type="GO" id="GO:0072380">
    <property type="term" value="C:TRC complex"/>
    <property type="evidence" value="ECO:0007669"/>
    <property type="project" value="TreeGrafter"/>
</dbReference>
<gene>
    <name evidence="4" type="ORF">BDA99DRAFT_512728</name>
</gene>
<dbReference type="PANTHER" id="PTHR45831">
    <property type="entry name" value="LD24721P"/>
    <property type="match status" value="1"/>
</dbReference>
<evidence type="ECO:0000313" key="4">
    <source>
        <dbReference type="EMBL" id="KAI9260639.1"/>
    </source>
</evidence>
<dbReference type="InterPro" id="IPR036047">
    <property type="entry name" value="F-box-like_dom_sf"/>
</dbReference>
<dbReference type="SMART" id="SM00256">
    <property type="entry name" value="FBOX"/>
    <property type="match status" value="1"/>
</dbReference>
<dbReference type="SMART" id="SM00028">
    <property type="entry name" value="TPR"/>
    <property type="match status" value="2"/>
</dbReference>
<dbReference type="GO" id="GO:0006620">
    <property type="term" value="P:post-translational protein targeting to endoplasmic reticulum membrane"/>
    <property type="evidence" value="ECO:0007669"/>
    <property type="project" value="TreeGrafter"/>
</dbReference>
<dbReference type="PROSITE" id="PS50181">
    <property type="entry name" value="FBOX"/>
    <property type="match status" value="1"/>
</dbReference>
<name>A0AAD5K823_9FUNG</name>